<dbReference type="AlphaFoldDB" id="A0A7C8LIH3"/>
<dbReference type="EMBL" id="WSLF01000012">
    <property type="protein sequence ID" value="KAE9631403.1"/>
    <property type="molecule type" value="Genomic_DNA"/>
</dbReference>
<protein>
    <submittedName>
        <fullName evidence="1">Uncharacterized protein</fullName>
    </submittedName>
</protein>
<comment type="caution">
    <text evidence="1">The sequence shown here is derived from an EMBL/GenBank/DDBJ whole genome shotgun (WGS) entry which is preliminary data.</text>
</comment>
<name>A0A7C8LIH3_9FIRM</name>
<dbReference type="RefSeq" id="WP_158741330.1">
    <property type="nucleotide sequence ID" value="NZ_WSLF01000012.1"/>
</dbReference>
<reference evidence="1 2" key="1">
    <citation type="submission" date="2019-12" db="EMBL/GenBank/DDBJ databases">
        <title>Defluviitalea raffinosedens, isolated from a biogas fermenter, genome sequencing and characterization.</title>
        <authorList>
            <person name="Rettenmaier R."/>
            <person name="Schneider M."/>
            <person name="Neuhaus K."/>
            <person name="Liebl W."/>
            <person name="Zverlov V."/>
        </authorList>
    </citation>
    <scope>NUCLEOTIDE SEQUENCE [LARGE SCALE GENOMIC DNA]</scope>
    <source>
        <strain evidence="1 2">249c-K6</strain>
    </source>
</reference>
<gene>
    <name evidence="1" type="ORF">GND95_11655</name>
</gene>
<dbReference type="OrthoDB" id="3034429at2"/>
<evidence type="ECO:0000313" key="2">
    <source>
        <dbReference type="Proteomes" id="UP000483018"/>
    </source>
</evidence>
<proteinExistence type="predicted"/>
<dbReference type="Proteomes" id="UP000483018">
    <property type="component" value="Unassembled WGS sequence"/>
</dbReference>
<keyword evidence="2" id="KW-1185">Reference proteome</keyword>
<accession>A0A7C8LIH3</accession>
<evidence type="ECO:0000313" key="1">
    <source>
        <dbReference type="EMBL" id="KAE9631403.1"/>
    </source>
</evidence>
<organism evidence="1 2">
    <name type="scientific">Defluviitalea raffinosedens</name>
    <dbReference type="NCBI Taxonomy" id="1450156"/>
    <lineage>
        <taxon>Bacteria</taxon>
        <taxon>Bacillati</taxon>
        <taxon>Bacillota</taxon>
        <taxon>Clostridia</taxon>
        <taxon>Lachnospirales</taxon>
        <taxon>Defluviitaleaceae</taxon>
        <taxon>Defluviitalea</taxon>
    </lineage>
</organism>
<sequence>MINVVDKMVELGVNTLKDKLSGIITERELIQELKKFMQTEYESKYKQLSLNEEIDYGGLCDYIDSNFLEDMKIYLYDTRYENRKKSYCTILEKSKYYANTKNTSLVKNFIDNLFEIIKTYLYSKISEKDILLSNNNTSDIIETLGKKIDEMHSSIIDVVQSERDDKVNTQFDNEKKSYWINQNTGEKIDSNKIYMYGDIKAKFDSDRIYVDYKLPDGNTTYCEIDTKSGAVSNIKYAHPLNEYRINIPEDVKLKEEEGYLNHYGKRYPVKVIHLKWGKRVIMVFDNGQLIDIDIDTPTFIDEINKIIYVQSF</sequence>